<keyword evidence="2" id="KW-1185">Reference proteome</keyword>
<evidence type="ECO:0000313" key="2">
    <source>
        <dbReference type="Proteomes" id="UP000290289"/>
    </source>
</evidence>
<protein>
    <submittedName>
        <fullName evidence="1">Uncharacterized protein</fullName>
    </submittedName>
</protein>
<gene>
    <name evidence="1" type="ORF">DVH24_037567</name>
</gene>
<accession>A0A498J1R9</accession>
<dbReference type="AlphaFoldDB" id="A0A498J1R9"/>
<dbReference type="InterPro" id="IPR004252">
    <property type="entry name" value="Probable_transposase_24"/>
</dbReference>
<dbReference type="EMBL" id="RDQH01000336">
    <property type="protein sequence ID" value="RXH87922.1"/>
    <property type="molecule type" value="Genomic_DNA"/>
</dbReference>
<evidence type="ECO:0000313" key="1">
    <source>
        <dbReference type="EMBL" id="RXH87922.1"/>
    </source>
</evidence>
<dbReference type="Proteomes" id="UP000290289">
    <property type="component" value="Chromosome 10"/>
</dbReference>
<dbReference type="Pfam" id="PF03004">
    <property type="entry name" value="Transposase_24"/>
    <property type="match status" value="1"/>
</dbReference>
<organism evidence="1 2">
    <name type="scientific">Malus domestica</name>
    <name type="common">Apple</name>
    <name type="synonym">Pyrus malus</name>
    <dbReference type="NCBI Taxonomy" id="3750"/>
    <lineage>
        <taxon>Eukaryota</taxon>
        <taxon>Viridiplantae</taxon>
        <taxon>Streptophyta</taxon>
        <taxon>Embryophyta</taxon>
        <taxon>Tracheophyta</taxon>
        <taxon>Spermatophyta</taxon>
        <taxon>Magnoliopsida</taxon>
        <taxon>eudicotyledons</taxon>
        <taxon>Gunneridae</taxon>
        <taxon>Pentapetalae</taxon>
        <taxon>rosids</taxon>
        <taxon>fabids</taxon>
        <taxon>Rosales</taxon>
        <taxon>Rosaceae</taxon>
        <taxon>Amygdaloideae</taxon>
        <taxon>Maleae</taxon>
        <taxon>Malus</taxon>
    </lineage>
</organism>
<name>A0A498J1R9_MALDO</name>
<sequence length="202" mass="23798">MEIVSATMGYRRYLGTTHNQQMFFPFYTPYIHDLKCATSCRNNRKVLQIGHTNGTKTFAQIRHEHVRLFQEQVDGSKPYCITFFTLTHTRKSGEPMDARLAEIIDDFNRKLKLYEDRNEIVTDKAHHIVYANVLRLERNNCIRGFGTGVVWSDKRRISRKVETIRALYEEQIKATNIEIERLRMEASERDERQRIESANVLA</sequence>
<reference evidence="1 2" key="1">
    <citation type="submission" date="2018-10" db="EMBL/GenBank/DDBJ databases">
        <title>A high-quality apple genome assembly.</title>
        <authorList>
            <person name="Hu J."/>
        </authorList>
    </citation>
    <scope>NUCLEOTIDE SEQUENCE [LARGE SCALE GENOMIC DNA]</scope>
    <source>
        <strain evidence="2">cv. HFTH1</strain>
        <tissue evidence="1">Young leaf</tissue>
    </source>
</reference>
<comment type="caution">
    <text evidence="1">The sequence shown here is derived from an EMBL/GenBank/DDBJ whole genome shotgun (WGS) entry which is preliminary data.</text>
</comment>
<proteinExistence type="predicted"/>